<dbReference type="PROSITE" id="PS50026">
    <property type="entry name" value="EGF_3"/>
    <property type="match status" value="7"/>
</dbReference>
<dbReference type="FunFam" id="2.60.120.290:FF:000013">
    <property type="entry name" value="Membrane frizzled-related protein"/>
    <property type="match status" value="1"/>
</dbReference>
<feature type="domain" description="EGF-like" evidence="17">
    <location>
        <begin position="259"/>
        <end position="298"/>
    </location>
</feature>
<sequence length="3625" mass="405397">MLRGGNDGTLLIEAAHDRNITFRLMGDAASLLLNEVDIVALIQRRQRAAAARSTAAQRESLSLESLKDQFRGVQRDLNRLGRWLSNVRNGTRRGGLNQRVLRRTLQRAQVVGNILTTLESNLQRDECTSNPCKNGGTCHDAYKSFQCVCPPNWQGVTCEDDVNECFDLASTDLAVCMNDAQCINTPGSYRCVCRTGYTGVHCRLQHNACLSNQSAELCGSHGTCLPASNGAGYVCVCDQGWTWADANVTRASASPCTRDVNECAPEINPCHDECINLPGSFRCAACPPGYTGDGKYCRDIDECRDGNNGGCSQRPTVSCTNTEGSYRCGRCPIGWTGDGHSCSPAKSNSCDGEQICHSHAKCEYISETVVCSCPDGFYGHGYGDDGCTEDADRKPCDNHPCQNNATCVLSGRGTSCICQPGYKGALCSESDACHPNPCQNGGTCRLLPRDEFMCVCTAGYSGSSCSNLRSFCGIALRNETGSVRFPPSEDGSQLAYEPNERCPFIIGTRRGMILNVTFAFFDLEESADCSADFLQLHDGSSLTARLIGRFCGGQLPMGNGTVMTTQEQMFLWFLSNNATQGRGFNLSWSSLPMVCGAELDLEMGQTGVLRSPGYPGKTRRGVDCRWHLSAPFGTRFLLHFYEITLGLAASPRTPPSNCSQGDFLSIHEADRQLYRACQSGQPAPLYSSANRLRLHFHTDLLRVDSAFQLHYEVIAGHPNCGGIFNQPSGLIIGHMNAPLCLFLIQQPKGTNIQLDFEQLDFMGSPGCQLQSLEVFDGSSDDQPLLGRFCNLTNANKQPLRSTSNEILLRYEYQLAGLELQKNFKVRYSRACGVNINAVSGDFSTPNYPAGYLENLDCIYNINVAPQYKIRLNLIDLSLSEEGSILAAQNDDDTAAKVETLQNYLDVYLSRNEHEKQRFARNLTHGMLFSKNNQMRLHFHGVTNHQRARGLRFHFDTIYTICGNIFTSIQDSFEYYIGDNFCEFIIEVRGRKHLHVELTSFFGNRKLKIFDNSTMGEGKLIKFFGGEVKRFQMSEVIDSDLLTIILLGKADFTHLKFTYAPADTICGGNSSARYGSIKSPNWPENYGASENCTWIIRVPFGERIELIVHNFTTESSSDRCIDDYVEIRNGDNAEAPLMGRYCGWSIPPRLPSYGNALYVHFHSDDLMQERGFHFNWQISAAGCGGKLTSSSGAIHSPHSMEGNRGALACDWQISVSAGSTVDLQLQSRDNLCNGLLTIYDGPTVGSPKLPLNCSSVGKDLTLRSSGNRVLVRYDVHDDSPEGMHFVVDYTSNCHVRLEQLSGAIETPNFPDKYEPDTTCEWDIRAGEGKSHVQLAISHISFEGFNPDCRFDYVLLRDYRNTQLVSERRLCTATDDVFTSVGNRLVVQFKSDESIESHGFHAEFKRVGCGEELRGVGGKMETPNAPFSVDEDCLWHVVAPEGYQIQLSIEELHIETPQHDCSQDALTVWSGSNASDVMLRSCQVEFTGQRFTSPANELHIRFRSSSQRARKYMKATYTQVPASCGGNIRASSGLIASPSYYQQGLDVYDKDIVCVWIVEVEHPYSTELSFDAFNFTENCELSSLLIDGSKQMRKGNAVAPVNITKQYCGHEPPESITMDSTFQVTFKAKAGSWGKFVLRFQRGCGGQRINQEGYLNSRLDTNCIWQIQSANGSRITLNINQLECPACTAPGGNCSTGLWVYNDEDDVLYYNLCKEHPTSLVIPTNVARIEALGIMLAAQYTSIDSSCGGTIKSAHVTLSSPNYPDSYPANVECEWQSNLNPGNALELRFEAMDIAKSDHCNIDFLEIRAGKVGLLLGLYCDDVLPVDSLIVDSDIWVKFRSQSVSSGKGFKLRWDYVHDHEFTNRTNGTIESPPTLTVRGDEQPYSWRIFAERESVIVIDFKEYNTGLLLFDSFDETGLRIDIQSSPWQFTSSSNVIYLKTVNTEFDAFLLNWHILNTDKLSGNETLSEGCDMSHIVGREAWINVQSPGYPHGYRPRLNCEWEFKAKDNERHVFVELYEAKLEVTDKCKFDYLSIQSSSNMVDWQEQLHVCNMSGTPFETPLKRIDGTPNLKLKFVSDVSVNGTGFRAVVGSDCGGNMTGKVGTITIPRLPQLWNRNRPDSNVCEYHIDVRPGRLIDITIEYHGEAINTSCPEYGLIYDGVDTGAQLMPHGKFCNQLNFNTMSYRTSGPHATIKYIMPKILDYRAARINPVQNNWTLTYREFRDCQSEIQLTHLSPSYVFSTPGYPDYPSAHSDCTWLIIAPLGETVSATFVDAFDLSLRNCDKEFVELYDGSTMLSRSLLRTCRKPGITRSSGNMLLVHYQSELSEPHAGFSLNVSVSQCGGEHTSDNGVISSEHYPILGGYPKPAECEYTVKIRANAHIVVNITDLHVPFDSTANANDLDRIEFLDLLDERRVLLVFFGNLTELPLSIPLSTNKLALRFVTKNPHLNSYRGFSMEYKSVTGVCDQVINAASGDLQFSTTLIPKRWMRHCKWRITVPKGQRVRLEFLNLDELRSISPINPSRSSYLTTFSGWDVIVYNDMSFLSKIVSFNFATYNGSGIIESTDNHMDVKIRLTPSMLMKPVFARFTSMEPSSCPPDIGNEVAGTLSNAEMMQVPRYYCHMQFSAEPKVTTSFNVQYSTAKSGGAVKLFDDVRGELKVLPKGNDTFSLATTAGRITIIQVDPETRISFRVAYRRYPCGGQMQLMEDTSIELPLLKEHFGPLECVWTLSNINSYILQVNASSFSFSDGCENEYVSISYRLGGYEVARFCRDTVVTSRNNTIVSRIGYLVRYHATQYHAGSSEFQLFATKISSRFGAGDIVQIDGKSVPLVTVDRSTYKDNVEYVWEYKSSSYLSLQLEFRDRFFIEMAPNCSNDRLEVLEYRSDLWYPIAKYCGRQLPAPLYTQSNHLRLIFRTNGNITADGFTFNISSTCDKKLQASIELQTVNGGQLYRTMNRNLVRCNYEFLTDTKHQLLVVAKPKGDRFWSPLTCRYSNFDAYRMVDGKEQLINKTMCPGFAVNGYKRLRLVFSSISSISHPFELQYQLLGCGGNYTTPFTLRPPLSDSGKTYKSSQECIWHVVAPPQHAILLRFKYFELEKRCRYDDLSVYRGSSPNKEQLISKLCGNLTSPSVMIDSNEALIVATLPGYMDGNGRGFMASVHFTPNCNERLALSEGNSRLSLLRSYQLNTSVAGEELHCYFRVVVPPGNRISVWLKQLQLNVPACANCSSVQIIDGFDTNSESLGIYFAHLGNGSKLYSSHDEVLIKLSGIAPSRDLSIELLLEMEATVCGQLNYNIGKNESINLRLSSKNISSSYQGMIHCEWHITSEFNVQIDVHKVRLADISPLTRKCIEYVVIKGNYFDRFYCGEFGNTIWDIPNIHSFHLVFHSSVGDTSYELNLTLRTQKNCNRTLTALDGILYYNGIETSERTSCINEIRVPNGYAVALDLDFVEFDRFRNSGHFVITDLGANRTLLNATNEYDSIPASFLSTSNSIRIDSSTVTYLRLYYQSNINTLPTGCGGNLTSLEGQFANPPYDSHDYSECTWRISIPAGITLQFHFRTFDMGPDTNCGLDNIRIYAQLDDDTETLRHLFCGSTFIEQFKIQSDRIRIVAKKSPNFTGTGFRLYYSHIV</sequence>
<keyword evidence="6" id="KW-0812">Transmembrane</keyword>
<comment type="subcellular location">
    <subcellularLocation>
        <location evidence="1">Cell membrane</location>
    </subcellularLocation>
    <subcellularLocation>
        <location evidence="2">Membrane</location>
        <topology evidence="2">Single-pass type I membrane protein</topology>
    </subcellularLocation>
</comment>
<dbReference type="CDD" id="cd00053">
    <property type="entry name" value="EGF"/>
    <property type="match status" value="1"/>
</dbReference>
<evidence type="ECO:0000256" key="14">
    <source>
        <dbReference type="PROSITE-ProRule" id="PRU00059"/>
    </source>
</evidence>
<gene>
    <name evidence="18" type="ORF">KR093_005864</name>
</gene>
<feature type="domain" description="CUB" evidence="16">
    <location>
        <begin position="1745"/>
        <end position="1855"/>
    </location>
</feature>
<dbReference type="CDD" id="cd00041">
    <property type="entry name" value="CUB"/>
    <property type="match status" value="16"/>
</dbReference>
<evidence type="ECO:0000256" key="12">
    <source>
        <dbReference type="ARBA" id="ARBA00023157"/>
    </source>
</evidence>
<feature type="non-terminal residue" evidence="18">
    <location>
        <position position="1"/>
    </location>
</feature>
<feature type="domain" description="EGF-like" evidence="17">
    <location>
        <begin position="346"/>
        <end position="388"/>
    </location>
</feature>
<evidence type="ECO:0000256" key="1">
    <source>
        <dbReference type="ARBA" id="ARBA00004236"/>
    </source>
</evidence>
<dbReference type="Gene3D" id="2.60.120.290">
    <property type="entry name" value="Spermadhesin, CUB domain"/>
    <property type="match status" value="17"/>
</dbReference>
<dbReference type="PROSITE" id="PS00022">
    <property type="entry name" value="EGF_1"/>
    <property type="match status" value="4"/>
</dbReference>
<dbReference type="GO" id="GO:0005886">
    <property type="term" value="C:plasma membrane"/>
    <property type="evidence" value="ECO:0007669"/>
    <property type="project" value="UniProtKB-SubCell"/>
</dbReference>
<evidence type="ECO:0000256" key="5">
    <source>
        <dbReference type="ARBA" id="ARBA00022536"/>
    </source>
</evidence>
<feature type="domain" description="CUB" evidence="16">
    <location>
        <begin position="2463"/>
        <end position="2588"/>
    </location>
</feature>
<dbReference type="InterPro" id="IPR000859">
    <property type="entry name" value="CUB_dom"/>
</dbReference>
<dbReference type="InterPro" id="IPR035914">
    <property type="entry name" value="Sperma_CUB_dom_sf"/>
</dbReference>
<keyword evidence="8" id="KW-0677">Repeat</keyword>
<keyword evidence="7" id="KW-0732">Signal</keyword>
<feature type="domain" description="CUB" evidence="16">
    <location>
        <begin position="2696"/>
        <end position="2808"/>
    </location>
</feature>
<evidence type="ECO:0000256" key="10">
    <source>
        <dbReference type="ARBA" id="ARBA00022989"/>
    </source>
</evidence>
<evidence type="ECO:0000256" key="9">
    <source>
        <dbReference type="ARBA" id="ARBA00022976"/>
    </source>
</evidence>
<keyword evidence="4" id="KW-1003">Cell membrane</keyword>
<accession>A0AAD4JZW2</accession>
<dbReference type="PROSITE" id="PS01186">
    <property type="entry name" value="EGF_2"/>
    <property type="match status" value="3"/>
</dbReference>
<feature type="domain" description="CUB" evidence="16">
    <location>
        <begin position="472"/>
        <end position="591"/>
    </location>
</feature>
<dbReference type="InterPro" id="IPR018097">
    <property type="entry name" value="EGF_Ca-bd_CS"/>
</dbReference>
<evidence type="ECO:0000256" key="2">
    <source>
        <dbReference type="ARBA" id="ARBA00004479"/>
    </source>
</evidence>
<keyword evidence="13" id="KW-0325">Glycoprotein</keyword>
<feature type="disulfide bond" evidence="15">
    <location>
        <begin position="193"/>
        <end position="202"/>
    </location>
</feature>
<feature type="disulfide bond" evidence="15">
    <location>
        <begin position="456"/>
        <end position="465"/>
    </location>
</feature>
<evidence type="ECO:0000313" key="18">
    <source>
        <dbReference type="EMBL" id="KAH8370983.1"/>
    </source>
</evidence>
<dbReference type="CDD" id="cd00054">
    <property type="entry name" value="EGF_CA"/>
    <property type="match status" value="5"/>
</dbReference>
<keyword evidence="11" id="KW-0472">Membrane</keyword>
<keyword evidence="3" id="KW-0217">Developmental protein</keyword>
<feature type="domain" description="EGF-like" evidence="17">
    <location>
        <begin position="392"/>
        <end position="428"/>
    </location>
</feature>
<dbReference type="FunFam" id="2.10.25.10:FF:000038">
    <property type="entry name" value="Fibrillin 2"/>
    <property type="match status" value="1"/>
</dbReference>
<dbReference type="Pfam" id="PF00431">
    <property type="entry name" value="CUB"/>
    <property type="match status" value="16"/>
</dbReference>
<dbReference type="Gene3D" id="2.10.25.10">
    <property type="entry name" value="Laminin"/>
    <property type="match status" value="6"/>
</dbReference>
<evidence type="ECO:0000259" key="16">
    <source>
        <dbReference type="PROSITE" id="PS01180"/>
    </source>
</evidence>
<feature type="domain" description="CUB" evidence="16">
    <location>
        <begin position="1407"/>
        <end position="1518"/>
    </location>
</feature>
<evidence type="ECO:0000256" key="8">
    <source>
        <dbReference type="ARBA" id="ARBA00022737"/>
    </source>
</evidence>
<evidence type="ECO:0008006" key="20">
    <source>
        <dbReference type="Google" id="ProtNLM"/>
    </source>
</evidence>
<feature type="domain" description="EGF-like" evidence="17">
    <location>
        <begin position="161"/>
        <end position="203"/>
    </location>
</feature>
<evidence type="ECO:0000256" key="4">
    <source>
        <dbReference type="ARBA" id="ARBA00022475"/>
    </source>
</evidence>
<keyword evidence="19" id="KW-1185">Reference proteome</keyword>
<dbReference type="Pfam" id="PF07645">
    <property type="entry name" value="EGF_CA"/>
    <property type="match status" value="3"/>
</dbReference>
<feature type="domain" description="CUB" evidence="16">
    <location>
        <begin position="595"/>
        <end position="714"/>
    </location>
</feature>
<dbReference type="InterPro" id="IPR049883">
    <property type="entry name" value="NOTCH1_EGF-like"/>
</dbReference>
<keyword evidence="12 15" id="KW-1015">Disulfide bond</keyword>
<dbReference type="SUPFAM" id="SSF49854">
    <property type="entry name" value="Spermadhesin, CUB domain"/>
    <property type="match status" value="22"/>
</dbReference>
<comment type="caution">
    <text evidence="15">Lacks conserved residue(s) required for the propagation of feature annotation.</text>
</comment>
<evidence type="ECO:0000256" key="3">
    <source>
        <dbReference type="ARBA" id="ARBA00022473"/>
    </source>
</evidence>
<feature type="domain" description="CUB" evidence="16">
    <location>
        <begin position="1182"/>
        <end position="1291"/>
    </location>
</feature>
<organism evidence="18 19">
    <name type="scientific">Drosophila rubida</name>
    <dbReference type="NCBI Taxonomy" id="30044"/>
    <lineage>
        <taxon>Eukaryota</taxon>
        <taxon>Metazoa</taxon>
        <taxon>Ecdysozoa</taxon>
        <taxon>Arthropoda</taxon>
        <taxon>Hexapoda</taxon>
        <taxon>Insecta</taxon>
        <taxon>Pterygota</taxon>
        <taxon>Neoptera</taxon>
        <taxon>Endopterygota</taxon>
        <taxon>Diptera</taxon>
        <taxon>Brachycera</taxon>
        <taxon>Muscomorpha</taxon>
        <taxon>Ephydroidea</taxon>
        <taxon>Drosophilidae</taxon>
        <taxon>Drosophila</taxon>
    </lineage>
</organism>
<feature type="domain" description="EGF-like" evidence="17">
    <location>
        <begin position="429"/>
        <end position="466"/>
    </location>
</feature>
<dbReference type="PANTHER" id="PTHR24251">
    <property type="entry name" value="OVOCHYMASE-RELATED"/>
    <property type="match status" value="1"/>
</dbReference>
<dbReference type="InterPro" id="IPR000742">
    <property type="entry name" value="EGF"/>
</dbReference>
<feature type="domain" description="CUB" evidence="16">
    <location>
        <begin position="1292"/>
        <end position="1405"/>
    </location>
</feature>
<evidence type="ECO:0000256" key="13">
    <source>
        <dbReference type="ARBA" id="ARBA00023180"/>
    </source>
</evidence>
<feature type="domain" description="CUB" evidence="16">
    <location>
        <begin position="2339"/>
        <end position="2459"/>
    </location>
</feature>
<dbReference type="InterPro" id="IPR000152">
    <property type="entry name" value="EGF-type_Asp/Asn_hydroxyl_site"/>
</dbReference>
<dbReference type="InterPro" id="IPR001881">
    <property type="entry name" value="EGF-like_Ca-bd_dom"/>
</dbReference>
<keyword evidence="10" id="KW-1133">Transmembrane helix</keyword>
<dbReference type="FunFam" id="2.10.25.10:FF:000143">
    <property type="entry name" value="Protein crumbs 1"/>
    <property type="match status" value="1"/>
</dbReference>
<feature type="disulfide bond" evidence="15">
    <location>
        <begin position="218"/>
        <end position="235"/>
    </location>
</feature>
<feature type="domain" description="CUB" evidence="16">
    <location>
        <begin position="1065"/>
        <end position="1178"/>
    </location>
</feature>
<feature type="domain" description="CUB" evidence="16">
    <location>
        <begin position="2814"/>
        <end position="2928"/>
    </location>
</feature>
<evidence type="ECO:0000313" key="19">
    <source>
        <dbReference type="Proteomes" id="UP001200034"/>
    </source>
</evidence>
<dbReference type="GO" id="GO:0007219">
    <property type="term" value="P:Notch signaling pathway"/>
    <property type="evidence" value="ECO:0007669"/>
    <property type="project" value="UniProtKB-KW"/>
</dbReference>
<keyword evidence="9" id="KW-0914">Notch signaling pathway</keyword>
<feature type="domain" description="EGF-like" evidence="17">
    <location>
        <begin position="123"/>
        <end position="159"/>
    </location>
</feature>
<feature type="disulfide bond" evidence="15">
    <location>
        <begin position="418"/>
        <end position="427"/>
    </location>
</feature>
<feature type="domain" description="CUB" evidence="16">
    <location>
        <begin position="3044"/>
        <end position="3158"/>
    </location>
</feature>
<feature type="domain" description="EGF-like" evidence="17">
    <location>
        <begin position="205"/>
        <end position="247"/>
    </location>
</feature>
<feature type="disulfide bond" evidence="14">
    <location>
        <begin position="3044"/>
        <end position="3071"/>
    </location>
</feature>
<dbReference type="PROSITE" id="PS01187">
    <property type="entry name" value="EGF_CA"/>
    <property type="match status" value="2"/>
</dbReference>
<protein>
    <recommendedName>
        <fullName evidence="20">Cubilin homolog</fullName>
    </recommendedName>
</protein>
<reference evidence="18" key="1">
    <citation type="journal article" date="2021" name="Mol. Ecol. Resour.">
        <title>Phylogenomic analyses of the genus Drosophila reveals genomic signals of climate adaptation.</title>
        <authorList>
            <person name="Li F."/>
            <person name="Rane R.V."/>
            <person name="Luria V."/>
            <person name="Xiong Z."/>
            <person name="Chen J."/>
            <person name="Li Z."/>
            <person name="Catullo R.A."/>
            <person name="Griffin P.C."/>
            <person name="Schiffer M."/>
            <person name="Pearce S."/>
            <person name="Lee S.F."/>
            <person name="McElroy K."/>
            <person name="Stocker A."/>
            <person name="Shirriffs J."/>
            <person name="Cockerell F."/>
            <person name="Coppin C."/>
            <person name="Sgro C.M."/>
            <person name="Karger A."/>
            <person name="Cain J.W."/>
            <person name="Weber J.A."/>
            <person name="Santpere G."/>
            <person name="Kirschner M.W."/>
            <person name="Hoffmann A.A."/>
            <person name="Oakeshott J.G."/>
            <person name="Zhang G."/>
        </authorList>
    </citation>
    <scope>NUCLEOTIDE SEQUENCE</scope>
    <source>
        <strain evidence="18">BGI-SZ-2011g</strain>
    </source>
</reference>
<comment type="caution">
    <text evidence="18">The sequence shown here is derived from an EMBL/GenBank/DDBJ whole genome shotgun (WGS) entry which is preliminary data.</text>
</comment>
<feature type="domain" description="CUB" evidence="16">
    <location>
        <begin position="831"/>
        <end position="957"/>
    </location>
</feature>
<keyword evidence="5 15" id="KW-0245">EGF-like domain</keyword>
<feature type="domain" description="CUB" evidence="16">
    <location>
        <begin position="720"/>
        <end position="830"/>
    </location>
</feature>
<proteinExistence type="predicted"/>
<feature type="domain" description="CUB" evidence="16">
    <location>
        <begin position="1522"/>
        <end position="1659"/>
    </location>
</feature>
<dbReference type="SUPFAM" id="SSF57196">
    <property type="entry name" value="EGF/Laminin"/>
    <property type="match status" value="5"/>
</dbReference>
<evidence type="ECO:0000256" key="6">
    <source>
        <dbReference type="ARBA" id="ARBA00022692"/>
    </source>
</evidence>
<dbReference type="FunFam" id="2.10.25.10:FF:000095">
    <property type="entry name" value="Notch, isoform B"/>
    <property type="match status" value="1"/>
</dbReference>
<evidence type="ECO:0000256" key="15">
    <source>
        <dbReference type="PROSITE-ProRule" id="PRU00076"/>
    </source>
</evidence>
<dbReference type="FunFam" id="2.10.25.10:FF:000260">
    <property type="entry name" value="Notch receptor 4"/>
    <property type="match status" value="1"/>
</dbReference>
<feature type="disulfide bond" evidence="15">
    <location>
        <begin position="149"/>
        <end position="158"/>
    </location>
</feature>
<dbReference type="FunFam" id="2.60.120.290:FF:000005">
    <property type="entry name" value="Procollagen C-endopeptidase enhancer 1"/>
    <property type="match status" value="2"/>
</dbReference>
<dbReference type="GO" id="GO:0005509">
    <property type="term" value="F:calcium ion binding"/>
    <property type="evidence" value="ECO:0007669"/>
    <property type="project" value="InterPro"/>
</dbReference>
<dbReference type="Proteomes" id="UP001200034">
    <property type="component" value="Unassembled WGS sequence"/>
</dbReference>
<dbReference type="SMART" id="SM00179">
    <property type="entry name" value="EGF_CA"/>
    <property type="match status" value="7"/>
</dbReference>
<evidence type="ECO:0000256" key="7">
    <source>
        <dbReference type="ARBA" id="ARBA00022729"/>
    </source>
</evidence>
<evidence type="ECO:0000256" key="11">
    <source>
        <dbReference type="ARBA" id="ARBA00023136"/>
    </source>
</evidence>
<dbReference type="EMBL" id="JAJJHW010002585">
    <property type="protein sequence ID" value="KAH8370983.1"/>
    <property type="molecule type" value="Genomic_DNA"/>
</dbReference>
<name>A0AAD4JZW2_9MUSC</name>
<feature type="domain" description="CUB" evidence="16">
    <location>
        <begin position="1969"/>
        <end position="2091"/>
    </location>
</feature>
<dbReference type="Pfam" id="PF00008">
    <property type="entry name" value="EGF"/>
    <property type="match status" value="3"/>
</dbReference>
<dbReference type="PROSITE" id="PS00010">
    <property type="entry name" value="ASX_HYDROXYL"/>
    <property type="match status" value="2"/>
</dbReference>
<dbReference type="SMART" id="SM00042">
    <property type="entry name" value="CUB"/>
    <property type="match status" value="18"/>
</dbReference>
<feature type="domain" description="CUB" evidence="16">
    <location>
        <begin position="2223"/>
        <end position="2337"/>
    </location>
</feature>
<dbReference type="SMART" id="SM00181">
    <property type="entry name" value="EGF"/>
    <property type="match status" value="8"/>
</dbReference>
<feature type="domain" description="CUB" evidence="16">
    <location>
        <begin position="2092"/>
        <end position="2220"/>
    </location>
</feature>
<evidence type="ECO:0000259" key="17">
    <source>
        <dbReference type="PROSITE" id="PS50026"/>
    </source>
</evidence>
<dbReference type="PROSITE" id="PS01180">
    <property type="entry name" value="CUB"/>
    <property type="match status" value="19"/>
</dbReference>
<feature type="domain" description="CUB" evidence="16">
    <location>
        <begin position="3513"/>
        <end position="3624"/>
    </location>
</feature>